<name>A0A9D2DK68_9ACTN</name>
<reference evidence="1" key="1">
    <citation type="journal article" date="2021" name="PeerJ">
        <title>Extensive microbial diversity within the chicken gut microbiome revealed by metagenomics and culture.</title>
        <authorList>
            <person name="Gilroy R."/>
            <person name="Ravi A."/>
            <person name="Getino M."/>
            <person name="Pursley I."/>
            <person name="Horton D.L."/>
            <person name="Alikhan N.F."/>
            <person name="Baker D."/>
            <person name="Gharbi K."/>
            <person name="Hall N."/>
            <person name="Watson M."/>
            <person name="Adriaenssens E.M."/>
            <person name="Foster-Nyarko E."/>
            <person name="Jarju S."/>
            <person name="Secka A."/>
            <person name="Antonio M."/>
            <person name="Oren A."/>
            <person name="Chaudhuri R.R."/>
            <person name="La Ragione R."/>
            <person name="Hildebrand F."/>
            <person name="Pallen M.J."/>
        </authorList>
    </citation>
    <scope>NUCLEOTIDE SEQUENCE</scope>
    <source>
        <strain evidence="1">ChiHecolR3B27-1887</strain>
    </source>
</reference>
<comment type="caution">
    <text evidence="1">The sequence shown here is derived from an EMBL/GenBank/DDBJ whole genome shotgun (WGS) entry which is preliminary data.</text>
</comment>
<gene>
    <name evidence="1" type="ORF">IAA22_05200</name>
</gene>
<organism evidence="1 2">
    <name type="scientific">Candidatus Olsenella stercoravium</name>
    <dbReference type="NCBI Taxonomy" id="2838713"/>
    <lineage>
        <taxon>Bacteria</taxon>
        <taxon>Bacillati</taxon>
        <taxon>Actinomycetota</taxon>
        <taxon>Coriobacteriia</taxon>
        <taxon>Coriobacteriales</taxon>
        <taxon>Atopobiaceae</taxon>
        <taxon>Olsenella</taxon>
    </lineage>
</organism>
<sequence length="174" mass="18420">MDFTNIQRLAVAEAMGKAIKDMTNPRGGAHGAPTLRTECDDALRADFEASGTDRRRIVINGQEVGTLSARLSKPESGTRVVVRNPSDFARWLLTDEDGKAALFAAVTKTVKLRDELLEVATADGVLPDGCSVEDYERPAQWLGTTLRVDVKKVGAALGAELPSAVVGLLGGGEG</sequence>
<dbReference type="EMBL" id="DXBZ01000096">
    <property type="protein sequence ID" value="HIZ18485.1"/>
    <property type="molecule type" value="Genomic_DNA"/>
</dbReference>
<dbReference type="Proteomes" id="UP000824029">
    <property type="component" value="Unassembled WGS sequence"/>
</dbReference>
<evidence type="ECO:0000313" key="2">
    <source>
        <dbReference type="Proteomes" id="UP000824029"/>
    </source>
</evidence>
<protein>
    <submittedName>
        <fullName evidence="1">Uncharacterized protein</fullName>
    </submittedName>
</protein>
<proteinExistence type="predicted"/>
<dbReference type="AlphaFoldDB" id="A0A9D2DK68"/>
<reference evidence="1" key="2">
    <citation type="submission" date="2021-04" db="EMBL/GenBank/DDBJ databases">
        <authorList>
            <person name="Gilroy R."/>
        </authorList>
    </citation>
    <scope>NUCLEOTIDE SEQUENCE</scope>
    <source>
        <strain evidence="1">ChiHecolR3B27-1887</strain>
    </source>
</reference>
<accession>A0A9D2DK68</accession>
<evidence type="ECO:0000313" key="1">
    <source>
        <dbReference type="EMBL" id="HIZ18485.1"/>
    </source>
</evidence>